<dbReference type="GO" id="GO:0016020">
    <property type="term" value="C:membrane"/>
    <property type="evidence" value="ECO:0007669"/>
    <property type="project" value="UniProtKB-SubCell"/>
</dbReference>
<dbReference type="EnsemblMetazoa" id="PPA05740.1">
    <property type="protein sequence ID" value="PPA05740.1"/>
    <property type="gene ID" value="WBGene00095294"/>
</dbReference>
<keyword evidence="5" id="KW-0472">Membrane</keyword>
<evidence type="ECO:0000313" key="7">
    <source>
        <dbReference type="Proteomes" id="UP000005239"/>
    </source>
</evidence>
<dbReference type="AlphaFoldDB" id="A0A2A6BMD0"/>
<proteinExistence type="inferred from homology"/>
<keyword evidence="3" id="KW-0812">Transmembrane</keyword>
<accession>A0A2A6BMD0</accession>
<reference evidence="6" key="2">
    <citation type="submission" date="2022-06" db="UniProtKB">
        <authorList>
            <consortium name="EnsemblMetazoa"/>
        </authorList>
    </citation>
    <scope>IDENTIFICATION</scope>
    <source>
        <strain evidence="6">PS312</strain>
    </source>
</reference>
<dbReference type="Pfam" id="PF01679">
    <property type="entry name" value="Pmp3"/>
    <property type="match status" value="1"/>
</dbReference>
<evidence type="ECO:0000256" key="3">
    <source>
        <dbReference type="ARBA" id="ARBA00022692"/>
    </source>
</evidence>
<evidence type="ECO:0000256" key="1">
    <source>
        <dbReference type="ARBA" id="ARBA00004370"/>
    </source>
</evidence>
<dbReference type="Proteomes" id="UP000005239">
    <property type="component" value="Unassembled WGS sequence"/>
</dbReference>
<accession>A0A8R1YB70</accession>
<organism evidence="6 7">
    <name type="scientific">Pristionchus pacificus</name>
    <name type="common">Parasitic nematode worm</name>
    <dbReference type="NCBI Taxonomy" id="54126"/>
    <lineage>
        <taxon>Eukaryota</taxon>
        <taxon>Metazoa</taxon>
        <taxon>Ecdysozoa</taxon>
        <taxon>Nematoda</taxon>
        <taxon>Chromadorea</taxon>
        <taxon>Rhabditida</taxon>
        <taxon>Rhabditina</taxon>
        <taxon>Diplogasteromorpha</taxon>
        <taxon>Diplogasteroidea</taxon>
        <taxon>Neodiplogasteridae</taxon>
        <taxon>Pristionchus</taxon>
    </lineage>
</organism>
<dbReference type="PANTHER" id="PTHR21659:SF90">
    <property type="entry name" value="PLASMA MEMBRANE PROTEOLIPID 3"/>
    <property type="match status" value="1"/>
</dbReference>
<evidence type="ECO:0000256" key="2">
    <source>
        <dbReference type="ARBA" id="ARBA00009530"/>
    </source>
</evidence>
<gene>
    <name evidence="6" type="primary">WBGene00095294</name>
</gene>
<keyword evidence="4" id="KW-1133">Transmembrane helix</keyword>
<comment type="similarity">
    <text evidence="2">Belongs to the UPF0057 (PMP3) family.</text>
</comment>
<evidence type="ECO:0000256" key="5">
    <source>
        <dbReference type="ARBA" id="ARBA00023136"/>
    </source>
</evidence>
<evidence type="ECO:0000313" key="6">
    <source>
        <dbReference type="EnsemblMetazoa" id="PPA05740.1"/>
    </source>
</evidence>
<name>A0A2A6BMD0_PRIPA</name>
<dbReference type="InterPro" id="IPR000612">
    <property type="entry name" value="PMP3"/>
</dbReference>
<comment type="subcellular location">
    <subcellularLocation>
        <location evidence="1">Membrane</location>
    </subcellularLocation>
</comment>
<protein>
    <submittedName>
        <fullName evidence="6">Uncharacterized protein</fullName>
    </submittedName>
</protein>
<dbReference type="PANTHER" id="PTHR21659">
    <property type="entry name" value="HYDROPHOBIC PROTEIN RCI2 LOW TEMPERATURE AND SALT RESPONSIVE PROTEIN LTI6 -RELATED"/>
    <property type="match status" value="1"/>
</dbReference>
<sequence>MTEEDTNKIIEILLILVLPPVAVWFHDRACTGQVCLNILLLLFFWLPAFLHAIWYCFMRK</sequence>
<evidence type="ECO:0000256" key="4">
    <source>
        <dbReference type="ARBA" id="ARBA00022989"/>
    </source>
</evidence>
<keyword evidence="7" id="KW-1185">Reference proteome</keyword>
<reference evidence="7" key="1">
    <citation type="journal article" date="2008" name="Nat. Genet.">
        <title>The Pristionchus pacificus genome provides a unique perspective on nematode lifestyle and parasitism.</title>
        <authorList>
            <person name="Dieterich C."/>
            <person name="Clifton S.W."/>
            <person name="Schuster L.N."/>
            <person name="Chinwalla A."/>
            <person name="Delehaunty K."/>
            <person name="Dinkelacker I."/>
            <person name="Fulton L."/>
            <person name="Fulton R."/>
            <person name="Godfrey J."/>
            <person name="Minx P."/>
            <person name="Mitreva M."/>
            <person name="Roeseler W."/>
            <person name="Tian H."/>
            <person name="Witte H."/>
            <person name="Yang S.P."/>
            <person name="Wilson R.K."/>
            <person name="Sommer R.J."/>
        </authorList>
    </citation>
    <scope>NUCLEOTIDE SEQUENCE [LARGE SCALE GENOMIC DNA]</scope>
    <source>
        <strain evidence="7">PS312</strain>
    </source>
</reference>